<proteinExistence type="predicted"/>
<evidence type="ECO:0000313" key="2">
    <source>
        <dbReference type="Proteomes" id="UP000248745"/>
    </source>
</evidence>
<gene>
    <name evidence="1" type="ORF">DN068_21850</name>
</gene>
<dbReference type="PROSITE" id="PS51257">
    <property type="entry name" value="PROKAR_LIPOPROTEIN"/>
    <property type="match status" value="1"/>
</dbReference>
<dbReference type="Proteomes" id="UP000248745">
    <property type="component" value="Unassembled WGS sequence"/>
</dbReference>
<dbReference type="EMBL" id="QKTW01000032">
    <property type="protein sequence ID" value="PZF70762.1"/>
    <property type="molecule type" value="Genomic_DNA"/>
</dbReference>
<accession>A0A2W2AB02</accession>
<sequence>MKFIKCSNQVMLFVLCLLLAAGCNVVGKRKVLYTVYYPGYILGSYRLEAKDWTTDVQKGNYHFSGTIVRAGTDKILDSIVIAVVKGGRLLPIGYTDSNGKFDIRGKRNETIRFSRKNYQPVFILLSPSLKKKRPPRSTWYDF</sequence>
<comment type="caution">
    <text evidence="1">The sequence shown here is derived from an EMBL/GenBank/DDBJ whole genome shotgun (WGS) entry which is preliminary data.</text>
</comment>
<keyword evidence="2" id="KW-1185">Reference proteome</keyword>
<evidence type="ECO:0000313" key="1">
    <source>
        <dbReference type="EMBL" id="PZF70762.1"/>
    </source>
</evidence>
<protein>
    <submittedName>
        <fullName evidence="1">Uncharacterized protein</fullName>
    </submittedName>
</protein>
<reference evidence="1 2" key="1">
    <citation type="submission" date="2018-06" db="EMBL/GenBank/DDBJ databases">
        <title>Mucibacter soli gen. nov., sp. nov., a new member of the family Chitinophagaceae producing mucin.</title>
        <authorList>
            <person name="Kim M.-K."/>
            <person name="Park S."/>
            <person name="Kim T.-S."/>
            <person name="Joung Y."/>
            <person name="Han J.-H."/>
            <person name="Kim S.B."/>
        </authorList>
    </citation>
    <scope>NUCLEOTIDE SEQUENCE [LARGE SCALE GENOMIC DNA]</scope>
    <source>
        <strain evidence="1 2">R1-15</strain>
    </source>
</reference>
<organism evidence="1 2">
    <name type="scientific">Taibaiella soli</name>
    <dbReference type="NCBI Taxonomy" id="1649169"/>
    <lineage>
        <taxon>Bacteria</taxon>
        <taxon>Pseudomonadati</taxon>
        <taxon>Bacteroidota</taxon>
        <taxon>Chitinophagia</taxon>
        <taxon>Chitinophagales</taxon>
        <taxon>Chitinophagaceae</taxon>
        <taxon>Taibaiella</taxon>
    </lineage>
</organism>
<name>A0A2W2AB02_9BACT</name>
<dbReference type="AlphaFoldDB" id="A0A2W2AB02"/>